<dbReference type="Proteomes" id="UP000317835">
    <property type="component" value="Chromosome"/>
</dbReference>
<dbReference type="Gene3D" id="1.10.10.10">
    <property type="entry name" value="Winged helix-like DNA-binding domain superfamily/Winged helix DNA-binding domain"/>
    <property type="match status" value="1"/>
</dbReference>
<dbReference type="OrthoDB" id="9808360at2"/>
<dbReference type="PROSITE" id="PS51197">
    <property type="entry name" value="HTH_RRF2_2"/>
    <property type="match status" value="1"/>
</dbReference>
<gene>
    <name evidence="1" type="primary">cymR</name>
    <name evidence="1" type="ORF">ElP_52160</name>
</gene>
<dbReference type="PANTHER" id="PTHR33221:SF15">
    <property type="entry name" value="HTH-TYPE TRANSCRIPTIONAL REGULATOR YWGB-RELATED"/>
    <property type="match status" value="1"/>
</dbReference>
<dbReference type="EMBL" id="CP036426">
    <property type="protein sequence ID" value="QDV37281.1"/>
    <property type="molecule type" value="Genomic_DNA"/>
</dbReference>
<accession>A0A518H8X8</accession>
<protein>
    <submittedName>
        <fullName evidence="1">HTH-type transcriptional regulator CymR</fullName>
    </submittedName>
</protein>
<dbReference type="Pfam" id="PF02082">
    <property type="entry name" value="Rrf2"/>
    <property type="match status" value="1"/>
</dbReference>
<dbReference type="InterPro" id="IPR030489">
    <property type="entry name" value="TR_Rrf2-type_CS"/>
</dbReference>
<dbReference type="SUPFAM" id="SSF46785">
    <property type="entry name" value="Winged helix' DNA-binding domain"/>
    <property type="match status" value="1"/>
</dbReference>
<dbReference type="InterPro" id="IPR000944">
    <property type="entry name" value="Tscrpt_reg_Rrf2"/>
</dbReference>
<dbReference type="GO" id="GO:0005829">
    <property type="term" value="C:cytosol"/>
    <property type="evidence" value="ECO:0007669"/>
    <property type="project" value="TreeGrafter"/>
</dbReference>
<dbReference type="AlphaFoldDB" id="A0A518H8X8"/>
<keyword evidence="2" id="KW-1185">Reference proteome</keyword>
<name>A0A518H8X8_9BACT</name>
<organism evidence="1 2">
    <name type="scientific">Tautonia plasticadhaerens</name>
    <dbReference type="NCBI Taxonomy" id="2527974"/>
    <lineage>
        <taxon>Bacteria</taxon>
        <taxon>Pseudomonadati</taxon>
        <taxon>Planctomycetota</taxon>
        <taxon>Planctomycetia</taxon>
        <taxon>Isosphaerales</taxon>
        <taxon>Isosphaeraceae</taxon>
        <taxon>Tautonia</taxon>
    </lineage>
</organism>
<evidence type="ECO:0000313" key="2">
    <source>
        <dbReference type="Proteomes" id="UP000317835"/>
    </source>
</evidence>
<dbReference type="PROSITE" id="PS01332">
    <property type="entry name" value="HTH_RRF2_1"/>
    <property type="match status" value="1"/>
</dbReference>
<dbReference type="KEGG" id="tpla:ElP_52160"/>
<proteinExistence type="predicted"/>
<dbReference type="InterPro" id="IPR036390">
    <property type="entry name" value="WH_DNA-bd_sf"/>
</dbReference>
<reference evidence="1 2" key="1">
    <citation type="submission" date="2019-02" db="EMBL/GenBank/DDBJ databases">
        <title>Deep-cultivation of Planctomycetes and their phenomic and genomic characterization uncovers novel biology.</title>
        <authorList>
            <person name="Wiegand S."/>
            <person name="Jogler M."/>
            <person name="Boedeker C."/>
            <person name="Pinto D."/>
            <person name="Vollmers J."/>
            <person name="Rivas-Marin E."/>
            <person name="Kohn T."/>
            <person name="Peeters S.H."/>
            <person name="Heuer A."/>
            <person name="Rast P."/>
            <person name="Oberbeckmann S."/>
            <person name="Bunk B."/>
            <person name="Jeske O."/>
            <person name="Meyerdierks A."/>
            <person name="Storesund J.E."/>
            <person name="Kallscheuer N."/>
            <person name="Luecker S."/>
            <person name="Lage O.M."/>
            <person name="Pohl T."/>
            <person name="Merkel B.J."/>
            <person name="Hornburger P."/>
            <person name="Mueller R.-W."/>
            <person name="Bruemmer F."/>
            <person name="Labrenz M."/>
            <person name="Spormann A.M."/>
            <person name="Op den Camp H."/>
            <person name="Overmann J."/>
            <person name="Amann R."/>
            <person name="Jetten M.S.M."/>
            <person name="Mascher T."/>
            <person name="Medema M.H."/>
            <person name="Devos D.P."/>
            <person name="Kaster A.-K."/>
            <person name="Ovreas L."/>
            <person name="Rohde M."/>
            <person name="Galperin M.Y."/>
            <person name="Jogler C."/>
        </authorList>
    </citation>
    <scope>NUCLEOTIDE SEQUENCE [LARGE SCALE GENOMIC DNA]</scope>
    <source>
        <strain evidence="1 2">ElP</strain>
    </source>
</reference>
<sequence>MKLSAKAEYACLAMLALARHRPDEPPVRIREIAESQGIPERYLVQILLHLKGAGLVTSVRGASGGYRLTRLPERISIGEVLLAIDGPEDPHREARGPEARALASVWDEVRLAEQEVLDRISLADVTERTAPRDWVI</sequence>
<dbReference type="InterPro" id="IPR036388">
    <property type="entry name" value="WH-like_DNA-bd_sf"/>
</dbReference>
<dbReference type="RefSeq" id="WP_145274861.1">
    <property type="nucleotide sequence ID" value="NZ_CP036426.1"/>
</dbReference>
<dbReference type="PANTHER" id="PTHR33221">
    <property type="entry name" value="WINGED HELIX-TURN-HELIX TRANSCRIPTIONAL REGULATOR, RRF2 FAMILY"/>
    <property type="match status" value="1"/>
</dbReference>
<dbReference type="NCBIfam" id="TIGR00738">
    <property type="entry name" value="rrf2_super"/>
    <property type="match status" value="1"/>
</dbReference>
<evidence type="ECO:0000313" key="1">
    <source>
        <dbReference type="EMBL" id="QDV37281.1"/>
    </source>
</evidence>
<dbReference type="GO" id="GO:0003700">
    <property type="term" value="F:DNA-binding transcription factor activity"/>
    <property type="evidence" value="ECO:0007669"/>
    <property type="project" value="TreeGrafter"/>
</dbReference>